<sequence>MGNVAVTSNIQIGSQTNPILMWTGDVPVSGVQDNVINTVDQIEISRGFNTSAGSPDYTLDRDLNKDGNIDMIDISILSRHFNATPGSYIPVVSNIMPTGKIKMQVDKTIANVGDIVTATVSIQDISNLIGYQINIKYDPAVLQPVIDGIPYTNSTFPTKGTILSNQTYSPFDLVDNKLINGVLNFSSAYLCMAKYRQNAQPETSGTLAVINFKVLNNTPTHIKFEGYKSMPRAILGTYLYDWNGATYNSGYSVIQPQRIN</sequence>
<dbReference type="Gene3D" id="2.60.40.680">
    <property type="match status" value="1"/>
</dbReference>
<dbReference type="PROSITE" id="PS00448">
    <property type="entry name" value="CLOS_CELLULOSOME_RPT"/>
    <property type="match status" value="1"/>
</dbReference>
<dbReference type="AlphaFoldDB" id="A0A0L6JTW6"/>
<feature type="domain" description="Dockerin" evidence="4">
    <location>
        <begin position="19"/>
        <end position="91"/>
    </location>
</feature>
<dbReference type="InterPro" id="IPR002102">
    <property type="entry name" value="Cohesin_dom"/>
</dbReference>
<evidence type="ECO:0000256" key="1">
    <source>
        <dbReference type="ARBA" id="ARBA00004613"/>
    </source>
</evidence>
<keyword evidence="2" id="KW-0964">Secreted</keyword>
<dbReference type="Gene3D" id="2.60.40.4130">
    <property type="match status" value="1"/>
</dbReference>
<dbReference type="GO" id="GO:0030246">
    <property type="term" value="F:carbohydrate binding"/>
    <property type="evidence" value="ECO:0007669"/>
    <property type="project" value="InterPro"/>
</dbReference>
<dbReference type="RefSeq" id="WP_036937628.1">
    <property type="nucleotide sequence ID" value="NZ_JQKC01000005.1"/>
</dbReference>
<dbReference type="InterPro" id="IPR036439">
    <property type="entry name" value="Dockerin_dom_sf"/>
</dbReference>
<dbReference type="EMBL" id="LGTC01000001">
    <property type="protein sequence ID" value="KNY28862.1"/>
    <property type="molecule type" value="Genomic_DNA"/>
</dbReference>
<protein>
    <submittedName>
        <fullName evidence="5">Cellulosome anchoring protein cohesin region</fullName>
    </submittedName>
</protein>
<keyword evidence="3" id="KW-0677">Repeat</keyword>
<proteinExistence type="predicted"/>
<dbReference type="Pfam" id="PF00404">
    <property type="entry name" value="Dockerin_1"/>
    <property type="match status" value="1"/>
</dbReference>
<comment type="caution">
    <text evidence="5">The sequence shown here is derived from an EMBL/GenBank/DDBJ whole genome shotgun (WGS) entry which is preliminary data.</text>
</comment>
<keyword evidence="6" id="KW-1185">Reference proteome</keyword>
<dbReference type="InterPro" id="IPR002105">
    <property type="entry name" value="Dockerin_1_rpt"/>
</dbReference>
<dbReference type="GO" id="GO:0000272">
    <property type="term" value="P:polysaccharide catabolic process"/>
    <property type="evidence" value="ECO:0007669"/>
    <property type="project" value="InterPro"/>
</dbReference>
<dbReference type="Proteomes" id="UP000036923">
    <property type="component" value="Unassembled WGS sequence"/>
</dbReference>
<name>A0A0L6JTW6_9FIRM</name>
<dbReference type="InterPro" id="IPR008965">
    <property type="entry name" value="CBM2/CBM3_carb-bd_dom_sf"/>
</dbReference>
<evidence type="ECO:0000313" key="6">
    <source>
        <dbReference type="Proteomes" id="UP000036923"/>
    </source>
</evidence>
<dbReference type="OrthoDB" id="9768786at2"/>
<dbReference type="PATRIC" id="fig|398512.5.peg.4327"/>
<accession>A0A0L6JTW6</accession>
<dbReference type="PROSITE" id="PS51766">
    <property type="entry name" value="DOCKERIN"/>
    <property type="match status" value="1"/>
</dbReference>
<dbReference type="GO" id="GO:0005576">
    <property type="term" value="C:extracellular region"/>
    <property type="evidence" value="ECO:0007669"/>
    <property type="project" value="UniProtKB-SubCell"/>
</dbReference>
<dbReference type="GO" id="GO:0004553">
    <property type="term" value="F:hydrolase activity, hydrolyzing O-glycosyl compounds"/>
    <property type="evidence" value="ECO:0007669"/>
    <property type="project" value="InterPro"/>
</dbReference>
<gene>
    <name evidence="5" type="ORF">Bccel_4136</name>
</gene>
<dbReference type="STRING" id="398512.Bccel_4136"/>
<evidence type="ECO:0000256" key="3">
    <source>
        <dbReference type="ARBA" id="ARBA00022737"/>
    </source>
</evidence>
<evidence type="ECO:0000313" key="5">
    <source>
        <dbReference type="EMBL" id="KNY28862.1"/>
    </source>
</evidence>
<dbReference type="InterPro" id="IPR016134">
    <property type="entry name" value="Dockerin_dom"/>
</dbReference>
<dbReference type="Pfam" id="PF00963">
    <property type="entry name" value="Cohesin"/>
    <property type="match status" value="1"/>
</dbReference>
<organism evidence="5 6">
    <name type="scientific">Pseudobacteroides cellulosolvens ATCC 35603 = DSM 2933</name>
    <dbReference type="NCBI Taxonomy" id="398512"/>
    <lineage>
        <taxon>Bacteria</taxon>
        <taxon>Bacillati</taxon>
        <taxon>Bacillota</taxon>
        <taxon>Clostridia</taxon>
        <taxon>Eubacteriales</taxon>
        <taxon>Oscillospiraceae</taxon>
        <taxon>Pseudobacteroides</taxon>
    </lineage>
</organism>
<reference evidence="6" key="1">
    <citation type="submission" date="2015-07" db="EMBL/GenBank/DDBJ databases">
        <title>Near-Complete Genome Sequence of the Cellulolytic Bacterium Bacteroides (Pseudobacteroides) cellulosolvens ATCC 35603.</title>
        <authorList>
            <person name="Dassa B."/>
            <person name="Utturkar S.M."/>
            <person name="Klingeman D.M."/>
            <person name="Hurt R.A."/>
            <person name="Keller M."/>
            <person name="Xu J."/>
            <person name="Reddy Y.H.K."/>
            <person name="Borovok I."/>
            <person name="Grinberg I.R."/>
            <person name="Lamed R."/>
            <person name="Zhivin O."/>
            <person name="Bayer E.A."/>
            <person name="Brown S.D."/>
        </authorList>
    </citation>
    <scope>NUCLEOTIDE SEQUENCE [LARGE SCALE GENOMIC DNA]</scope>
    <source>
        <strain evidence="6">DSM 2933</strain>
    </source>
</reference>
<evidence type="ECO:0000259" key="4">
    <source>
        <dbReference type="PROSITE" id="PS51766"/>
    </source>
</evidence>
<dbReference type="CDD" id="cd08547">
    <property type="entry name" value="Type_II_cohesin"/>
    <property type="match status" value="1"/>
</dbReference>
<dbReference type="SUPFAM" id="SSF49384">
    <property type="entry name" value="Carbohydrate-binding domain"/>
    <property type="match status" value="1"/>
</dbReference>
<comment type="subcellular location">
    <subcellularLocation>
        <location evidence="1">Secreted</location>
    </subcellularLocation>
</comment>
<dbReference type="SUPFAM" id="SSF63446">
    <property type="entry name" value="Type I dockerin domain"/>
    <property type="match status" value="1"/>
</dbReference>
<evidence type="ECO:0000256" key="2">
    <source>
        <dbReference type="ARBA" id="ARBA00022525"/>
    </source>
</evidence>